<accession>A0A8D8ZLY5</accession>
<name>A0A8D8ZLY5_9HEMI</name>
<reference evidence="1" key="1">
    <citation type="submission" date="2021-05" db="EMBL/GenBank/DDBJ databases">
        <authorList>
            <person name="Alioto T."/>
            <person name="Alioto T."/>
            <person name="Gomez Garrido J."/>
        </authorList>
    </citation>
    <scope>NUCLEOTIDE SEQUENCE</scope>
</reference>
<evidence type="ECO:0000313" key="1">
    <source>
        <dbReference type="EMBL" id="CAG6749439.1"/>
    </source>
</evidence>
<dbReference type="AlphaFoldDB" id="A0A8D8ZLY5"/>
<protein>
    <submittedName>
        <fullName evidence="1">Uncharacterized protein</fullName>
    </submittedName>
</protein>
<sequence>MGPSMPSFISLRSMGPSFLSIRALGPSFLIYLKEVLVFCYVSLTSIGKTLNRPVYTKICYVLLVNCTVTPCISSDYGLYRVERTVHCKLYCNTLYIIRLWFV</sequence>
<proteinExistence type="predicted"/>
<dbReference type="EMBL" id="HBUF01523329">
    <property type="protein sequence ID" value="CAG6749438.1"/>
    <property type="molecule type" value="Transcribed_RNA"/>
</dbReference>
<organism evidence="1">
    <name type="scientific">Cacopsylla melanoneura</name>
    <dbReference type="NCBI Taxonomy" id="428564"/>
    <lineage>
        <taxon>Eukaryota</taxon>
        <taxon>Metazoa</taxon>
        <taxon>Ecdysozoa</taxon>
        <taxon>Arthropoda</taxon>
        <taxon>Hexapoda</taxon>
        <taxon>Insecta</taxon>
        <taxon>Pterygota</taxon>
        <taxon>Neoptera</taxon>
        <taxon>Paraneoptera</taxon>
        <taxon>Hemiptera</taxon>
        <taxon>Sternorrhyncha</taxon>
        <taxon>Psylloidea</taxon>
        <taxon>Psyllidae</taxon>
        <taxon>Psyllinae</taxon>
        <taxon>Cacopsylla</taxon>
    </lineage>
</organism>
<dbReference type="EMBL" id="HBUF01523330">
    <property type="protein sequence ID" value="CAG6749439.1"/>
    <property type="molecule type" value="Transcribed_RNA"/>
</dbReference>